<organism evidence="1 2">
    <name type="scientific">Anaeromonas frigoriresistens</name>
    <dbReference type="NCBI Taxonomy" id="2683708"/>
    <lineage>
        <taxon>Bacteria</taxon>
        <taxon>Bacillati</taxon>
        <taxon>Bacillota</taxon>
        <taxon>Tissierellia</taxon>
        <taxon>Tissierellales</taxon>
        <taxon>Thermohalobacteraceae</taxon>
        <taxon>Anaeromonas</taxon>
    </lineage>
</organism>
<dbReference type="InterPro" id="IPR037481">
    <property type="entry name" value="LacX"/>
</dbReference>
<dbReference type="GO" id="GO:0016853">
    <property type="term" value="F:isomerase activity"/>
    <property type="evidence" value="ECO:0007669"/>
    <property type="project" value="InterPro"/>
</dbReference>
<dbReference type="InterPro" id="IPR011013">
    <property type="entry name" value="Gal_mutarotase_sf_dom"/>
</dbReference>
<comment type="caution">
    <text evidence="1">The sequence shown here is derived from an EMBL/GenBank/DDBJ whole genome shotgun (WGS) entry which is preliminary data.</text>
</comment>
<dbReference type="InterPro" id="IPR014718">
    <property type="entry name" value="GH-type_carb-bd"/>
</dbReference>
<keyword evidence="2" id="KW-1185">Reference proteome</keyword>
<dbReference type="PANTHER" id="PTHR11122:SF13">
    <property type="entry name" value="GLUCOSE-6-PHOSPHATE 1-EPIMERASE"/>
    <property type="match status" value="1"/>
</dbReference>
<gene>
    <name evidence="1" type="ORF">GOQ27_11075</name>
</gene>
<dbReference type="Pfam" id="PF01263">
    <property type="entry name" value="Aldose_epim"/>
    <property type="match status" value="1"/>
</dbReference>
<evidence type="ECO:0000313" key="2">
    <source>
        <dbReference type="Proteomes" id="UP000724672"/>
    </source>
</evidence>
<dbReference type="SUPFAM" id="SSF74650">
    <property type="entry name" value="Galactose mutarotase-like"/>
    <property type="match status" value="1"/>
</dbReference>
<dbReference type="GO" id="GO:0030246">
    <property type="term" value="F:carbohydrate binding"/>
    <property type="evidence" value="ECO:0007669"/>
    <property type="project" value="InterPro"/>
</dbReference>
<dbReference type="PANTHER" id="PTHR11122">
    <property type="entry name" value="APOSPORY-ASSOCIATED PROTEIN C-RELATED"/>
    <property type="match status" value="1"/>
</dbReference>
<sequence>MIQKIKNEFLSISIKSNGAELCSLKSLENNKEYIWQADDNYWGRHAPVLFPIVGCLKEDSYIVDDKNYKMTRHGFARDCEFELLEKQDNKLKYLLKSNEKTLDKYPYKFELYIIYQLIDKSLSITYEVRNKGNKEIYFSIGGHPAFNCDIEKGNKYIEFEKEENLDSYILDPKKGLIRNEKKKILKGEKELLLSYDLFKSDALIFENIRSQYLYIKDDNKKDKIKITIEDFPFLGIWTPEAPFICIEPWYGVADFIDTNSKIEDKKGIQKLGIDKIFKCGYQIEICE</sequence>
<dbReference type="Proteomes" id="UP000724672">
    <property type="component" value="Unassembled WGS sequence"/>
</dbReference>
<dbReference type="InterPro" id="IPR008183">
    <property type="entry name" value="Aldose_1/G6P_1-epimerase"/>
</dbReference>
<proteinExistence type="predicted"/>
<accession>A0A942UXX6</accession>
<dbReference type="RefSeq" id="WP_203366933.1">
    <property type="nucleotide sequence ID" value="NZ_WSFT01000040.1"/>
</dbReference>
<reference evidence="1" key="1">
    <citation type="submission" date="2019-12" db="EMBL/GenBank/DDBJ databases">
        <title>Clostridiaceae gen. nov. sp. nov., isolated from sediment in Xinjiang, China.</title>
        <authorList>
            <person name="Zhang R."/>
        </authorList>
    </citation>
    <scope>NUCLEOTIDE SEQUENCE</scope>
    <source>
        <strain evidence="1">D2Q-11</strain>
    </source>
</reference>
<dbReference type="EMBL" id="WSFT01000040">
    <property type="protein sequence ID" value="MBS4539006.1"/>
    <property type="molecule type" value="Genomic_DNA"/>
</dbReference>
<dbReference type="AlphaFoldDB" id="A0A942UXX6"/>
<dbReference type="GO" id="GO:0005975">
    <property type="term" value="P:carbohydrate metabolic process"/>
    <property type="evidence" value="ECO:0007669"/>
    <property type="project" value="InterPro"/>
</dbReference>
<name>A0A942UXX6_9FIRM</name>
<protein>
    <submittedName>
        <fullName evidence="1">Aldose 1-epimerase family protein</fullName>
    </submittedName>
</protein>
<dbReference type="Gene3D" id="2.70.98.10">
    <property type="match status" value="1"/>
</dbReference>
<evidence type="ECO:0000313" key="1">
    <source>
        <dbReference type="EMBL" id="MBS4539006.1"/>
    </source>
</evidence>
<dbReference type="CDD" id="cd09024">
    <property type="entry name" value="Aldose_epim_lacX"/>
    <property type="match status" value="1"/>
</dbReference>